<dbReference type="InterPro" id="IPR046336">
    <property type="entry name" value="Lon_prtase_N_sf"/>
</dbReference>
<dbReference type="GO" id="GO:0016567">
    <property type="term" value="P:protein ubiquitination"/>
    <property type="evidence" value="ECO:0007669"/>
    <property type="project" value="TreeGrafter"/>
</dbReference>
<dbReference type="InterPro" id="IPR034750">
    <property type="entry name" value="CULT"/>
</dbReference>
<dbReference type="InterPro" id="IPR015947">
    <property type="entry name" value="PUA-like_sf"/>
</dbReference>
<dbReference type="PROSITE" id="PS51787">
    <property type="entry name" value="LON_N"/>
    <property type="match status" value="1"/>
</dbReference>
<dbReference type="Gene3D" id="2.30.130.40">
    <property type="entry name" value="LON domain-like"/>
    <property type="match status" value="1"/>
</dbReference>
<dbReference type="FunFam" id="2.30.130.40:FF:000009">
    <property type="entry name" value="ATP-dependent protease La domain-containing protein"/>
    <property type="match status" value="1"/>
</dbReference>
<dbReference type="Pfam" id="PF02190">
    <property type="entry name" value="LON_substr_bdg"/>
    <property type="match status" value="1"/>
</dbReference>
<feature type="region of interest" description="Disordered" evidence="2">
    <location>
        <begin position="242"/>
        <end position="340"/>
    </location>
</feature>
<dbReference type="FunFam" id="1.20.58.1480:FF:000007">
    <property type="entry name" value="Lon protease homolog"/>
    <property type="match status" value="1"/>
</dbReference>
<evidence type="ECO:0000313" key="5">
    <source>
        <dbReference type="EnsemblPlants" id="MELO3C011128.2.1"/>
    </source>
</evidence>
<feature type="domain" description="CULT" evidence="4">
    <location>
        <begin position="438"/>
        <end position="617"/>
    </location>
</feature>
<evidence type="ECO:0008006" key="6">
    <source>
        <dbReference type="Google" id="ProtNLM"/>
    </source>
</evidence>
<evidence type="ECO:0000256" key="2">
    <source>
        <dbReference type="SAM" id="MobiDB-lite"/>
    </source>
</evidence>
<feature type="compositionally biased region" description="Basic and acidic residues" evidence="2">
    <location>
        <begin position="311"/>
        <end position="321"/>
    </location>
</feature>
<feature type="compositionally biased region" description="Basic and acidic residues" evidence="2">
    <location>
        <begin position="258"/>
        <end position="267"/>
    </location>
</feature>
<dbReference type="SMART" id="SM00464">
    <property type="entry name" value="LON"/>
    <property type="match status" value="1"/>
</dbReference>
<dbReference type="PANTHER" id="PTHR14255:SF4">
    <property type="entry name" value="PROTEIN CEREBLON"/>
    <property type="match status" value="1"/>
</dbReference>
<dbReference type="PANTHER" id="PTHR14255">
    <property type="entry name" value="CEREBLON"/>
    <property type="match status" value="1"/>
</dbReference>
<comment type="similarity">
    <text evidence="1">Belongs to the 4-toluene sulfonate uptake permease (TSUP) (TC 2.A.102) family.</text>
</comment>
<sequence length="618" mass="70395">MEDQRLLERERHQIEQILQLDNEELQVEEVDYLHDSDDDDNDDRDAINGHGGTEAFAEFTFNSSLASLHTYLGEVEDAHQRMAFLDGGAILNLPVFYLEGVVLFPEATLPLRVIQSNFIAAIERVLTHFDTPNTIGVVHISLDSDSERLRFANIGTTAEIRQFRRLEDGSLNVLARGKQRFRLRRRWIDVEGVPCGEVQIIQEDLPLRAPRDAFGELAPRSTVQRHSLSCALASYTSCSRSFTSKDEEDDSASNSEESFERELSLRERKIHQAAIDSGESCSDEEMSGSEAEHQHSMSRLNDSDSLGSMHSDCEKENEKPASDIGKSSTSARESSEIKELKRCQRNSSFNPLHRVSKAFWPYWVYSMYDSYCLAQKAAAMWKQIVGAPNMDGFVKNPDILSFYIASKIPVSESTRQELLEIDGISYRLRREIELLKSIDIIQCKNCKTVIAKHSDMLVMPNEGPFGAYVNPHGYVHEIMTLYRANGLALRGRAETEYNVSFSKNGVRRLFWHFPRIRLGAGTLDIKVNTSEPVGFRYLNHRPRVKEYISTTVEPSYINSLRWNEPMEHGNDCFIYAWTISICATCETQLGWLFTATNRNLKPRSFWGIRCSQLADATR</sequence>
<feature type="compositionally biased region" description="Polar residues" evidence="2">
    <location>
        <begin position="297"/>
        <end position="308"/>
    </location>
</feature>
<dbReference type="Gramene" id="MELO3C011128.2.1">
    <property type="protein sequence ID" value="MELO3C011128.2.1"/>
    <property type="gene ID" value="MELO3C011128.2"/>
</dbReference>
<dbReference type="Gene3D" id="1.20.58.1480">
    <property type="match status" value="1"/>
</dbReference>
<evidence type="ECO:0000259" key="4">
    <source>
        <dbReference type="PROSITE" id="PS51788"/>
    </source>
</evidence>
<dbReference type="EnsemblPlants" id="MELO3C011128.2.1">
    <property type="protein sequence ID" value="MELO3C011128.2.1"/>
    <property type="gene ID" value="MELO3C011128.2"/>
</dbReference>
<feature type="domain" description="Lon N-terminal" evidence="3">
    <location>
        <begin position="93"/>
        <end position="439"/>
    </location>
</feature>
<dbReference type="FunFam" id="2.170.150.20:FF:000007">
    <property type="entry name" value="Protein cereblon"/>
    <property type="match status" value="1"/>
</dbReference>
<protein>
    <recommendedName>
        <fullName evidence="6">Protein cereblon</fullName>
    </recommendedName>
</protein>
<dbReference type="AlphaFoldDB" id="A0A9I9D0P4"/>
<reference evidence="5" key="1">
    <citation type="submission" date="2023-03" db="UniProtKB">
        <authorList>
            <consortium name="EnsemblPlants"/>
        </authorList>
    </citation>
    <scope>IDENTIFICATION</scope>
</reference>
<dbReference type="InterPro" id="IPR003111">
    <property type="entry name" value="Lon_prtase_N"/>
</dbReference>
<organism evidence="5">
    <name type="scientific">Cucumis melo</name>
    <name type="common">Muskmelon</name>
    <dbReference type="NCBI Taxonomy" id="3656"/>
    <lineage>
        <taxon>Eukaryota</taxon>
        <taxon>Viridiplantae</taxon>
        <taxon>Streptophyta</taxon>
        <taxon>Embryophyta</taxon>
        <taxon>Tracheophyta</taxon>
        <taxon>Spermatophyta</taxon>
        <taxon>Magnoliopsida</taxon>
        <taxon>eudicotyledons</taxon>
        <taxon>Gunneridae</taxon>
        <taxon>Pentapetalae</taxon>
        <taxon>rosids</taxon>
        <taxon>fabids</taxon>
        <taxon>Cucurbitales</taxon>
        <taxon>Cucurbitaceae</taxon>
        <taxon>Benincaseae</taxon>
        <taxon>Cucumis</taxon>
    </lineage>
</organism>
<name>A0A9I9D0P4_CUCME</name>
<evidence type="ECO:0000256" key="1">
    <source>
        <dbReference type="ARBA" id="ARBA00009142"/>
    </source>
</evidence>
<evidence type="ECO:0000259" key="3">
    <source>
        <dbReference type="PROSITE" id="PS51787"/>
    </source>
</evidence>
<dbReference type="SUPFAM" id="SSF88697">
    <property type="entry name" value="PUA domain-like"/>
    <property type="match status" value="1"/>
</dbReference>
<dbReference type="PROSITE" id="PS51788">
    <property type="entry name" value="CULT"/>
    <property type="match status" value="1"/>
</dbReference>
<proteinExistence type="inferred from homology"/>
<dbReference type="GO" id="GO:0031464">
    <property type="term" value="C:Cul4A-RING E3 ubiquitin ligase complex"/>
    <property type="evidence" value="ECO:0007669"/>
    <property type="project" value="TreeGrafter"/>
</dbReference>
<accession>A0A9I9D0P4</accession>
<dbReference type="Gene3D" id="2.170.150.20">
    <property type="entry name" value="Peptide methionine sulfoxide reductase"/>
    <property type="match status" value="2"/>
</dbReference>
<dbReference type="CDD" id="cd15777">
    <property type="entry name" value="CRBN_C_like"/>
    <property type="match status" value="1"/>
</dbReference>